<evidence type="ECO:0000313" key="11">
    <source>
        <dbReference type="Proteomes" id="UP001499882"/>
    </source>
</evidence>
<feature type="transmembrane region" description="Helical" evidence="9">
    <location>
        <begin position="42"/>
        <end position="60"/>
    </location>
</feature>
<dbReference type="InterPro" id="IPR001851">
    <property type="entry name" value="ABC_transp_permease"/>
</dbReference>
<evidence type="ECO:0000256" key="7">
    <source>
        <dbReference type="ARBA" id="ARBA00023136"/>
    </source>
</evidence>
<evidence type="ECO:0000256" key="4">
    <source>
        <dbReference type="ARBA" id="ARBA00022519"/>
    </source>
</evidence>
<accession>A0ABP8Y7J7</accession>
<feature type="transmembrane region" description="Helical" evidence="9">
    <location>
        <begin position="154"/>
        <end position="172"/>
    </location>
</feature>
<keyword evidence="7 9" id="KW-0472">Membrane</keyword>
<dbReference type="PANTHER" id="PTHR32196:SF21">
    <property type="entry name" value="ABC TRANSPORTER PERMEASE PROTEIN YPHD-RELATED"/>
    <property type="match status" value="1"/>
</dbReference>
<keyword evidence="6 9" id="KW-1133">Transmembrane helix</keyword>
<keyword evidence="11" id="KW-1185">Reference proteome</keyword>
<reference evidence="11" key="1">
    <citation type="journal article" date="2019" name="Int. J. Syst. Evol. Microbiol.">
        <title>The Global Catalogue of Microorganisms (GCM) 10K type strain sequencing project: providing services to taxonomists for standard genome sequencing and annotation.</title>
        <authorList>
            <consortium name="The Broad Institute Genomics Platform"/>
            <consortium name="The Broad Institute Genome Sequencing Center for Infectious Disease"/>
            <person name="Wu L."/>
            <person name="Ma J."/>
        </authorList>
    </citation>
    <scope>NUCLEOTIDE SEQUENCE [LARGE SCALE GENOMIC DNA]</scope>
    <source>
        <strain evidence="11">JCM 18532</strain>
    </source>
</reference>
<keyword evidence="5 9" id="KW-0812">Transmembrane</keyword>
<feature type="transmembrane region" description="Helical" evidence="9">
    <location>
        <begin position="199"/>
        <end position="215"/>
    </location>
</feature>
<evidence type="ECO:0000256" key="6">
    <source>
        <dbReference type="ARBA" id="ARBA00022989"/>
    </source>
</evidence>
<feature type="region of interest" description="Disordered" evidence="8">
    <location>
        <begin position="1"/>
        <end position="24"/>
    </location>
</feature>
<evidence type="ECO:0000256" key="3">
    <source>
        <dbReference type="ARBA" id="ARBA00022475"/>
    </source>
</evidence>
<protein>
    <submittedName>
        <fullName evidence="10">Ribose ABC transporter permease</fullName>
    </submittedName>
</protein>
<dbReference type="CDD" id="cd06579">
    <property type="entry name" value="TM_PBP1_transp_AraH_like"/>
    <property type="match status" value="1"/>
</dbReference>
<comment type="subcellular location">
    <subcellularLocation>
        <location evidence="1">Cell membrane</location>
        <topology evidence="1">Multi-pass membrane protein</topology>
    </subcellularLocation>
</comment>
<dbReference type="Proteomes" id="UP001499882">
    <property type="component" value="Unassembled WGS sequence"/>
</dbReference>
<feature type="transmembrane region" description="Helical" evidence="9">
    <location>
        <begin position="298"/>
        <end position="319"/>
    </location>
</feature>
<keyword evidence="3" id="KW-1003">Cell membrane</keyword>
<gene>
    <name evidence="10" type="ORF">GCM10023350_00250</name>
</gene>
<feature type="transmembrane region" description="Helical" evidence="9">
    <location>
        <begin position="270"/>
        <end position="291"/>
    </location>
</feature>
<proteinExistence type="predicted"/>
<keyword evidence="4" id="KW-0997">Cell inner membrane</keyword>
<evidence type="ECO:0000256" key="1">
    <source>
        <dbReference type="ARBA" id="ARBA00004651"/>
    </source>
</evidence>
<dbReference type="EMBL" id="BAABKN010000001">
    <property type="protein sequence ID" value="GAA4722172.1"/>
    <property type="molecule type" value="Genomic_DNA"/>
</dbReference>
<feature type="transmembrane region" description="Helical" evidence="9">
    <location>
        <begin position="125"/>
        <end position="147"/>
    </location>
</feature>
<comment type="caution">
    <text evidence="10">The sequence shown here is derived from an EMBL/GenBank/DDBJ whole genome shotgun (WGS) entry which is preliminary data.</text>
</comment>
<feature type="transmembrane region" description="Helical" evidence="9">
    <location>
        <begin position="80"/>
        <end position="96"/>
    </location>
</feature>
<evidence type="ECO:0000256" key="8">
    <source>
        <dbReference type="SAM" id="MobiDB-lite"/>
    </source>
</evidence>
<evidence type="ECO:0000256" key="2">
    <source>
        <dbReference type="ARBA" id="ARBA00022448"/>
    </source>
</evidence>
<evidence type="ECO:0000313" key="10">
    <source>
        <dbReference type="EMBL" id="GAA4722172.1"/>
    </source>
</evidence>
<dbReference type="PANTHER" id="PTHR32196">
    <property type="entry name" value="ABC TRANSPORTER PERMEASE PROTEIN YPHD-RELATED-RELATED"/>
    <property type="match status" value="1"/>
</dbReference>
<name>A0ABP8Y7J7_9ACTN</name>
<sequence length="348" mass="36550">MMTEALAKPTNDQEPSDASAGGVRSTAVGVTGHERLTRSLDFVSRWAVVGGFVLLVLYFAIRTPDTFLTPDTLRTVLDQAAVPLILVVGLTIVLAVGEFDLAYTSVVGFSGAVVIVLMSREGWPVPMAVAAALAGGAIAGLAIGLVVSRTSASSFIVTLAVGSVLTGVELSISDNTTIYQNVPESFRVLTRNEILTVRWPVWAAALTLVVAWLAMHRTRFGRHVYAVGQNRTASFLAGVPVRRLVVIAFVVMSVLSVLAALILTSRSASYYPNASQGLLLNTYAAAFLGAAASRRARFSVLGSALGVLWIVTLQVGLTLMNESTALVNLIQGAVLAAAVLLAARGKRA</sequence>
<keyword evidence="2" id="KW-0813">Transport</keyword>
<organism evidence="10 11">
    <name type="scientific">Nocardioides endophyticus</name>
    <dbReference type="NCBI Taxonomy" id="1353775"/>
    <lineage>
        <taxon>Bacteria</taxon>
        <taxon>Bacillati</taxon>
        <taxon>Actinomycetota</taxon>
        <taxon>Actinomycetes</taxon>
        <taxon>Propionibacteriales</taxon>
        <taxon>Nocardioidaceae</taxon>
        <taxon>Nocardioides</taxon>
    </lineage>
</organism>
<evidence type="ECO:0000256" key="5">
    <source>
        <dbReference type="ARBA" id="ARBA00022692"/>
    </source>
</evidence>
<evidence type="ECO:0000256" key="9">
    <source>
        <dbReference type="SAM" id="Phobius"/>
    </source>
</evidence>
<feature type="transmembrane region" description="Helical" evidence="9">
    <location>
        <begin position="325"/>
        <end position="343"/>
    </location>
</feature>
<feature type="transmembrane region" description="Helical" evidence="9">
    <location>
        <begin position="101"/>
        <end position="119"/>
    </location>
</feature>
<feature type="transmembrane region" description="Helical" evidence="9">
    <location>
        <begin position="244"/>
        <end position="264"/>
    </location>
</feature>
<dbReference type="Pfam" id="PF02653">
    <property type="entry name" value="BPD_transp_2"/>
    <property type="match status" value="1"/>
</dbReference>